<evidence type="ECO:0008006" key="2">
    <source>
        <dbReference type="Google" id="ProtNLM"/>
    </source>
</evidence>
<gene>
    <name evidence="1" type="ORF">MNBD_GAMMA25-1298</name>
</gene>
<dbReference type="AlphaFoldDB" id="A0A3B1B6K0"/>
<proteinExistence type="predicted"/>
<organism evidence="1">
    <name type="scientific">hydrothermal vent metagenome</name>
    <dbReference type="NCBI Taxonomy" id="652676"/>
    <lineage>
        <taxon>unclassified sequences</taxon>
        <taxon>metagenomes</taxon>
        <taxon>ecological metagenomes</taxon>
    </lineage>
</organism>
<reference evidence="1" key="1">
    <citation type="submission" date="2018-06" db="EMBL/GenBank/DDBJ databases">
        <authorList>
            <person name="Zhirakovskaya E."/>
        </authorList>
    </citation>
    <scope>NUCLEOTIDE SEQUENCE</scope>
</reference>
<dbReference type="EMBL" id="UOFY01000042">
    <property type="protein sequence ID" value="VAX09841.1"/>
    <property type="molecule type" value="Genomic_DNA"/>
</dbReference>
<sequence length="130" mass="15010">MMTDKNPKPELLMITELGGYPDFSSVYREAGFKSIQIHTVRKAMRALKKMCPAVIVAEFNYQSDFRDRTSSLESLMAVLQKMPETEVIIFYEKEFAHQLQRLTDRFPVCLALSYPIEIVKLEQMINKLAG</sequence>
<evidence type="ECO:0000313" key="1">
    <source>
        <dbReference type="EMBL" id="VAX09841.1"/>
    </source>
</evidence>
<name>A0A3B1B6K0_9ZZZZ</name>
<protein>
    <recommendedName>
        <fullName evidence="2">Response regulatory domain-containing protein</fullName>
    </recommendedName>
</protein>
<accession>A0A3B1B6K0</accession>